<organism evidence="1 2">
    <name type="scientific">Croceibacterium salegens</name>
    <dbReference type="NCBI Taxonomy" id="1737568"/>
    <lineage>
        <taxon>Bacteria</taxon>
        <taxon>Pseudomonadati</taxon>
        <taxon>Pseudomonadota</taxon>
        <taxon>Alphaproteobacteria</taxon>
        <taxon>Sphingomonadales</taxon>
        <taxon>Erythrobacteraceae</taxon>
        <taxon>Croceibacterium</taxon>
    </lineage>
</organism>
<comment type="caution">
    <text evidence="1">The sequence shown here is derived from an EMBL/GenBank/DDBJ whole genome shotgun (WGS) entry which is preliminary data.</text>
</comment>
<proteinExistence type="predicted"/>
<reference evidence="1 2" key="1">
    <citation type="submission" date="2019-12" db="EMBL/GenBank/DDBJ databases">
        <title>Genomic-based taxomic classification of the family Erythrobacteraceae.</title>
        <authorList>
            <person name="Xu L."/>
        </authorList>
    </citation>
    <scope>NUCLEOTIDE SEQUENCE [LARGE SCALE GENOMIC DNA]</scope>
    <source>
        <strain evidence="1 2">MCCC 1K01500</strain>
    </source>
</reference>
<accession>A0A6I4SZE4</accession>
<dbReference type="RefSeq" id="WP_159798088.1">
    <property type="nucleotide sequence ID" value="NZ_WTYM01000059.1"/>
</dbReference>
<evidence type="ECO:0000313" key="1">
    <source>
        <dbReference type="EMBL" id="MXO61223.1"/>
    </source>
</evidence>
<evidence type="ECO:0008006" key="3">
    <source>
        <dbReference type="Google" id="ProtNLM"/>
    </source>
</evidence>
<sequence length="94" mass="10303">MPARKTARRSTPIGALCDVDARTFPIAISDITPDGCSCEAECDWGEDGEFLHLTIAGSVEINGRVLWHKGHRASIGFFGQIHPAVIDQWKRRAA</sequence>
<dbReference type="OrthoDB" id="7508603at2"/>
<protein>
    <recommendedName>
        <fullName evidence="3">PilZ domain-containing protein</fullName>
    </recommendedName>
</protein>
<dbReference type="Proteomes" id="UP000433652">
    <property type="component" value="Unassembled WGS sequence"/>
</dbReference>
<gene>
    <name evidence="1" type="ORF">GRI89_16890</name>
</gene>
<dbReference type="AlphaFoldDB" id="A0A6I4SZE4"/>
<dbReference type="EMBL" id="WTYM01000059">
    <property type="protein sequence ID" value="MXO61223.1"/>
    <property type="molecule type" value="Genomic_DNA"/>
</dbReference>
<evidence type="ECO:0000313" key="2">
    <source>
        <dbReference type="Proteomes" id="UP000433652"/>
    </source>
</evidence>
<keyword evidence="2" id="KW-1185">Reference proteome</keyword>
<name>A0A6I4SZE4_9SPHN</name>